<dbReference type="PANTHER" id="PTHR43293">
    <property type="entry name" value="ACETATE COA-TRANSFERASE YDIF"/>
    <property type="match status" value="1"/>
</dbReference>
<comment type="similarity">
    <text evidence="1">Belongs to the 3-oxoacid CoA-transferase family.</text>
</comment>
<dbReference type="EMBL" id="CP012850">
    <property type="protein sequence ID" value="ALI37090.1"/>
    <property type="molecule type" value="Genomic_DNA"/>
</dbReference>
<evidence type="ECO:0000313" key="3">
    <source>
        <dbReference type="EMBL" id="ALI37090.1"/>
    </source>
</evidence>
<dbReference type="SMART" id="SM00882">
    <property type="entry name" value="CoA_trans"/>
    <property type="match status" value="1"/>
</dbReference>
<accession>A0A654M272</accession>
<evidence type="ECO:0000256" key="2">
    <source>
        <dbReference type="ARBA" id="ARBA00022679"/>
    </source>
</evidence>
<gene>
    <name evidence="3" type="primary">ydiF</name>
    <name evidence="3" type="ORF">NMY3_02901</name>
</gene>
<dbReference type="Gene3D" id="3.40.1080.10">
    <property type="entry name" value="Glutaconate Coenzyme A-transferase"/>
    <property type="match status" value="2"/>
</dbReference>
<dbReference type="PIRSF" id="PIRSF000858">
    <property type="entry name" value="SCOT-t"/>
    <property type="match status" value="1"/>
</dbReference>
<dbReference type="InterPro" id="IPR014388">
    <property type="entry name" value="3-oxoacid_CoA-transferase"/>
</dbReference>
<dbReference type="EC" id="2.8.3.8" evidence="3"/>
<name>A0A654M272_9ARCH</name>
<evidence type="ECO:0000256" key="1">
    <source>
        <dbReference type="ARBA" id="ARBA00007154"/>
    </source>
</evidence>
<evidence type="ECO:0000313" key="4">
    <source>
        <dbReference type="Proteomes" id="UP000058925"/>
    </source>
</evidence>
<protein>
    <submittedName>
        <fullName evidence="3">Acetate CoA-transferase YdiF</fullName>
        <ecNumber evidence="3">2.8.3.8</ecNumber>
    </submittedName>
</protein>
<reference evidence="4" key="1">
    <citation type="submission" date="2015-10" db="EMBL/GenBank/DDBJ databases">
        <title>Niche specialization of a soil ammonia-oxidizing archaeon, Candidatus Nitrosocosmicus oleophilus.</title>
        <authorList>
            <person name="Jung M.-Y."/>
            <person name="Rhee S.-K."/>
        </authorList>
    </citation>
    <scope>NUCLEOTIDE SEQUENCE [LARGE SCALE GENOMIC DNA]</scope>
    <source>
        <strain evidence="4">MY3</strain>
    </source>
</reference>
<dbReference type="KEGG" id="taa:NMY3_02901"/>
<sequence>MLGKVDDVSILDSIGDDSVVAISGFNMATTPEYLINELFKTYQRTGHPKNIFIISDALPAVPGRSLDQVAQILFHDADQEFLVGMLMPFLGFSPWLQKMVIDNRIECYGWPIGITAYWFREIASGRPGLLTKIGLNTFLDPRNDDAALNELGRNKKTCNIELLSIDSEDYLLYRAPKPSYALIRTSIADEMGNLSTQEEGIRGTVLSIAQATKARPKQGKVISQVRWITKTGAINPRHVDVPFPLVDHIVISPMEYHWQTGSIAYDPRLSSQIVSPMYNNLDRGILLDKSKEYEMVIARRVTLEFLELFTQKQAPVLVNLGIGIPALISSVAAEENIINIIITVIESGPWGGVALSGNDFGLAMGAFALSTMPDMFSNFEGGIIDAASLGFLQIDRFGNVNPSILPNRLFGTGGFPVIAGGVSKIYFAGSFRGGNNIIDVKENGIKILEDGPIAKFVKDVYKISFSSYQASKYGQEIMYVTERAVFKLNGTELVLVETAPGIDIDKDILEKMEFKPQMATEIKEMDKRIFSKSAMNLKRDIEIL</sequence>
<keyword evidence="2 3" id="KW-0808">Transferase</keyword>
<dbReference type="GO" id="GO:0008775">
    <property type="term" value="F:acetate CoA-transferase activity"/>
    <property type="evidence" value="ECO:0007669"/>
    <property type="project" value="UniProtKB-EC"/>
</dbReference>
<dbReference type="InterPro" id="IPR037171">
    <property type="entry name" value="NagB/RpiA_transferase-like"/>
</dbReference>
<organism evidence="3 4">
    <name type="scientific">Candidatus Nitrosocosmicus oleophilus</name>
    <dbReference type="NCBI Taxonomy" id="1353260"/>
    <lineage>
        <taxon>Archaea</taxon>
        <taxon>Nitrososphaerota</taxon>
        <taxon>Nitrososphaeria</taxon>
        <taxon>Nitrososphaerales</taxon>
        <taxon>Nitrososphaeraceae</taxon>
        <taxon>Candidatus Nitrosocosmicus</taxon>
    </lineage>
</organism>
<keyword evidence="4" id="KW-1185">Reference proteome</keyword>
<dbReference type="Pfam" id="PF01144">
    <property type="entry name" value="CoA_trans"/>
    <property type="match status" value="1"/>
</dbReference>
<proteinExistence type="inferred from homology"/>
<dbReference type="InterPro" id="IPR004165">
    <property type="entry name" value="CoA_trans_fam_I"/>
</dbReference>
<dbReference type="GO" id="GO:0046952">
    <property type="term" value="P:ketone body catabolic process"/>
    <property type="evidence" value="ECO:0007669"/>
    <property type="project" value="InterPro"/>
</dbReference>
<dbReference type="Proteomes" id="UP000058925">
    <property type="component" value="Chromosome"/>
</dbReference>
<dbReference type="SUPFAM" id="SSF100950">
    <property type="entry name" value="NagB/RpiA/CoA transferase-like"/>
    <property type="match status" value="2"/>
</dbReference>
<dbReference type="PANTHER" id="PTHR43293:SF1">
    <property type="entry name" value="ACETATE COA-TRANSFERASE YDIF"/>
    <property type="match status" value="1"/>
</dbReference>
<dbReference type="AlphaFoldDB" id="A0A654M272"/>